<name>A0A0F9EF40_9ZZZZ</name>
<sequence>MALALSGKVGFTVQLTQTNALDLTTPADPLNVTQNRVITSGTAADQSDLLWHDQQTLTNGGTVELVLNDGTLSNAFGTVTMDKLKGICIRNHSTDCTLIIGGAAATVLGLFESTTDILTLQPGTTGKPATFLMELPGAAGIDTTSNDTLKLEHGAGSTNSVVFDIMVWGED</sequence>
<comment type="caution">
    <text evidence="1">The sequence shown here is derived from an EMBL/GenBank/DDBJ whole genome shotgun (WGS) entry which is preliminary data.</text>
</comment>
<dbReference type="EMBL" id="LAZR01025231">
    <property type="protein sequence ID" value="KKL72574.1"/>
    <property type="molecule type" value="Genomic_DNA"/>
</dbReference>
<proteinExistence type="predicted"/>
<reference evidence="1" key="1">
    <citation type="journal article" date="2015" name="Nature">
        <title>Complex archaea that bridge the gap between prokaryotes and eukaryotes.</title>
        <authorList>
            <person name="Spang A."/>
            <person name="Saw J.H."/>
            <person name="Jorgensen S.L."/>
            <person name="Zaremba-Niedzwiedzka K."/>
            <person name="Martijn J."/>
            <person name="Lind A.E."/>
            <person name="van Eijk R."/>
            <person name="Schleper C."/>
            <person name="Guy L."/>
            <person name="Ettema T.J."/>
        </authorList>
    </citation>
    <scope>NUCLEOTIDE SEQUENCE</scope>
</reference>
<evidence type="ECO:0000313" key="1">
    <source>
        <dbReference type="EMBL" id="KKL72574.1"/>
    </source>
</evidence>
<protein>
    <submittedName>
        <fullName evidence="1">Uncharacterized protein</fullName>
    </submittedName>
</protein>
<dbReference type="AlphaFoldDB" id="A0A0F9EF40"/>
<gene>
    <name evidence="1" type="ORF">LCGC14_2083570</name>
</gene>
<organism evidence="1">
    <name type="scientific">marine sediment metagenome</name>
    <dbReference type="NCBI Taxonomy" id="412755"/>
    <lineage>
        <taxon>unclassified sequences</taxon>
        <taxon>metagenomes</taxon>
        <taxon>ecological metagenomes</taxon>
    </lineage>
</organism>
<accession>A0A0F9EF40</accession>